<dbReference type="GO" id="GO:0008460">
    <property type="term" value="F:dTDP-glucose 4,6-dehydratase activity"/>
    <property type="evidence" value="ECO:0007669"/>
    <property type="project" value="UniProtKB-EC"/>
</dbReference>
<evidence type="ECO:0000259" key="2">
    <source>
        <dbReference type="Pfam" id="PF01370"/>
    </source>
</evidence>
<keyword evidence="1" id="KW-0520">NAD</keyword>
<accession>A0A3B1BQX1</accession>
<dbReference type="CDD" id="cd05253">
    <property type="entry name" value="UDP_GE_SDE_e"/>
    <property type="match status" value="1"/>
</dbReference>
<gene>
    <name evidence="3" type="ORF">MNBD_NITROSPINAE03-1826</name>
</gene>
<dbReference type="SUPFAM" id="SSF51735">
    <property type="entry name" value="NAD(P)-binding Rossmann-fold domains"/>
    <property type="match status" value="1"/>
</dbReference>
<organism evidence="3">
    <name type="scientific">hydrothermal vent metagenome</name>
    <dbReference type="NCBI Taxonomy" id="652676"/>
    <lineage>
        <taxon>unclassified sequences</taxon>
        <taxon>metagenomes</taxon>
        <taxon>ecological metagenomes</taxon>
    </lineage>
</organism>
<feature type="domain" description="NAD-dependent epimerase/dehydratase" evidence="2">
    <location>
        <begin position="4"/>
        <end position="236"/>
    </location>
</feature>
<evidence type="ECO:0000313" key="3">
    <source>
        <dbReference type="EMBL" id="VAX20349.1"/>
    </source>
</evidence>
<sequence length="336" mass="37839">MKKILVTGAAGFIGFHLCRRLLDEGHNVAGLDNLNKYYDRTLKQARLKILEDNPSFEFIKMSLEDVGGMEGMFHDHKFDQVVNLAAQAGVRYSLEDPMAYIDSNIVGFANILEGCRHNGVEHLIYASSSSVYGANKAYPFSESQNVDHPMSLYAATKKSNELMAHSYSSLYDLPTTGLRFFTVYGPWGRPDMALFLFTKAMLEGKPINVFNNGDMRRDFTYIDDIIEGVVRAMGMIPEKDDGWDAKNPAPETSYAPYRVYNIGNNKSEDLMSMIGILEELLGKTAEKNMMPMQPGDVKETTANIDALQTSSGFEPKTTIQEGIPKFLEWYKEYYKV</sequence>
<dbReference type="PANTHER" id="PTHR43574">
    <property type="entry name" value="EPIMERASE-RELATED"/>
    <property type="match status" value="1"/>
</dbReference>
<dbReference type="EMBL" id="UOGB01000177">
    <property type="protein sequence ID" value="VAX20349.1"/>
    <property type="molecule type" value="Genomic_DNA"/>
</dbReference>
<dbReference type="InterPro" id="IPR036291">
    <property type="entry name" value="NAD(P)-bd_dom_sf"/>
</dbReference>
<dbReference type="EC" id="4.2.1.46" evidence="3"/>
<dbReference type="InterPro" id="IPR001509">
    <property type="entry name" value="Epimerase_deHydtase"/>
</dbReference>
<dbReference type="AlphaFoldDB" id="A0A3B1BQX1"/>
<dbReference type="Gene3D" id="3.40.50.720">
    <property type="entry name" value="NAD(P)-binding Rossmann-like Domain"/>
    <property type="match status" value="1"/>
</dbReference>
<proteinExistence type="predicted"/>
<name>A0A3B1BQX1_9ZZZZ</name>
<reference evidence="3" key="1">
    <citation type="submission" date="2018-06" db="EMBL/GenBank/DDBJ databases">
        <authorList>
            <person name="Zhirakovskaya E."/>
        </authorList>
    </citation>
    <scope>NUCLEOTIDE SEQUENCE</scope>
</reference>
<dbReference type="PRINTS" id="PR01713">
    <property type="entry name" value="NUCEPIMERASE"/>
</dbReference>
<evidence type="ECO:0000256" key="1">
    <source>
        <dbReference type="ARBA" id="ARBA00023027"/>
    </source>
</evidence>
<dbReference type="Pfam" id="PF01370">
    <property type="entry name" value="Epimerase"/>
    <property type="match status" value="1"/>
</dbReference>
<keyword evidence="3" id="KW-0456">Lyase</keyword>
<protein>
    <submittedName>
        <fullName evidence="3">dTDP-glucose 4,6-dehydratase</fullName>
        <ecNumber evidence="3">4.2.1.46</ecNumber>
    </submittedName>
</protein>